<dbReference type="Proteomes" id="UP000507222">
    <property type="component" value="Unassembled WGS sequence"/>
</dbReference>
<protein>
    <submittedName>
        <fullName evidence="1">Uncharacterized protein</fullName>
    </submittedName>
</protein>
<proteinExistence type="predicted"/>
<accession>A0A6J5UY00</accession>
<organism evidence="1 2">
    <name type="scientific">Prunus armeniaca</name>
    <name type="common">Apricot</name>
    <name type="synonym">Armeniaca vulgaris</name>
    <dbReference type="NCBI Taxonomy" id="36596"/>
    <lineage>
        <taxon>Eukaryota</taxon>
        <taxon>Viridiplantae</taxon>
        <taxon>Streptophyta</taxon>
        <taxon>Embryophyta</taxon>
        <taxon>Tracheophyta</taxon>
        <taxon>Spermatophyta</taxon>
        <taxon>Magnoliopsida</taxon>
        <taxon>eudicotyledons</taxon>
        <taxon>Gunneridae</taxon>
        <taxon>Pentapetalae</taxon>
        <taxon>rosids</taxon>
        <taxon>fabids</taxon>
        <taxon>Rosales</taxon>
        <taxon>Rosaceae</taxon>
        <taxon>Amygdaloideae</taxon>
        <taxon>Amygdaleae</taxon>
        <taxon>Prunus</taxon>
    </lineage>
</organism>
<sequence>MVWPGQIWWRAGFDEDKHDLQRSYSVRLLEEGNKIHRYGCYHGSLNLKSSYAFVAGTMSSILN</sequence>
<name>A0A6J5UY00_PRUAR</name>
<reference evidence="1 2" key="1">
    <citation type="submission" date="2020-05" db="EMBL/GenBank/DDBJ databases">
        <authorList>
            <person name="Campoy J."/>
            <person name="Schneeberger K."/>
            <person name="Spophaly S."/>
        </authorList>
    </citation>
    <scope>NUCLEOTIDE SEQUENCE [LARGE SCALE GENOMIC DNA]</scope>
    <source>
        <strain evidence="1">PruArmRojPasFocal</strain>
    </source>
</reference>
<evidence type="ECO:0000313" key="1">
    <source>
        <dbReference type="EMBL" id="CAB4280314.1"/>
    </source>
</evidence>
<gene>
    <name evidence="1" type="ORF">CURHAP_LOCUS33139</name>
</gene>
<evidence type="ECO:0000313" key="2">
    <source>
        <dbReference type="Proteomes" id="UP000507222"/>
    </source>
</evidence>
<dbReference type="AlphaFoldDB" id="A0A6J5UY00"/>
<dbReference type="EMBL" id="CAEKDK010000005">
    <property type="protein sequence ID" value="CAB4280314.1"/>
    <property type="molecule type" value="Genomic_DNA"/>
</dbReference>